<name>A0ABQ4EFL6_9ACTN</name>
<comment type="caution">
    <text evidence="3">The sequence shown here is derived from an EMBL/GenBank/DDBJ whole genome shotgun (WGS) entry which is preliminary data.</text>
</comment>
<dbReference type="Gene3D" id="3.90.1200.10">
    <property type="match status" value="1"/>
</dbReference>
<feature type="domain" description="Aminoglycoside phosphotransferase" evidence="2">
    <location>
        <begin position="34"/>
        <end position="263"/>
    </location>
</feature>
<comment type="similarity">
    <text evidence="1">Belongs to the pseudomonas-type ThrB family.</text>
</comment>
<dbReference type="InterPro" id="IPR050249">
    <property type="entry name" value="Pseudomonas-type_ThrB"/>
</dbReference>
<dbReference type="Proteomes" id="UP000621500">
    <property type="component" value="Unassembled WGS sequence"/>
</dbReference>
<accession>A0ABQ4EFL6</accession>
<dbReference type="InterPro" id="IPR002575">
    <property type="entry name" value="Aminoglycoside_PTrfase"/>
</dbReference>
<dbReference type="PANTHER" id="PTHR21064:SF6">
    <property type="entry name" value="AMINOGLYCOSIDE PHOSPHOTRANSFERASE DOMAIN-CONTAINING PROTEIN"/>
    <property type="match status" value="1"/>
</dbReference>
<proteinExistence type="inferred from homology"/>
<evidence type="ECO:0000256" key="1">
    <source>
        <dbReference type="ARBA" id="ARBA00038240"/>
    </source>
</evidence>
<dbReference type="PANTHER" id="PTHR21064">
    <property type="entry name" value="AMINOGLYCOSIDE PHOSPHOTRANSFERASE DOMAIN-CONTAINING PROTEIN-RELATED"/>
    <property type="match status" value="1"/>
</dbReference>
<keyword evidence="4" id="KW-1185">Reference proteome</keyword>
<dbReference type="InterPro" id="IPR011009">
    <property type="entry name" value="Kinase-like_dom_sf"/>
</dbReference>
<gene>
    <name evidence="3" type="ORF">Pma05_00760</name>
</gene>
<protein>
    <recommendedName>
        <fullName evidence="2">Aminoglycoside phosphotransferase domain-containing protein</fullName>
    </recommendedName>
</protein>
<dbReference type="Gene3D" id="3.30.200.20">
    <property type="entry name" value="Phosphorylase Kinase, domain 1"/>
    <property type="match status" value="1"/>
</dbReference>
<dbReference type="Pfam" id="PF01636">
    <property type="entry name" value="APH"/>
    <property type="match status" value="1"/>
</dbReference>
<dbReference type="EMBL" id="BONX01000001">
    <property type="protein sequence ID" value="GIG93503.1"/>
    <property type="molecule type" value="Genomic_DNA"/>
</dbReference>
<reference evidence="3 4" key="1">
    <citation type="submission" date="2021-01" db="EMBL/GenBank/DDBJ databases">
        <title>Whole genome shotgun sequence of Plantactinospora mayteni NBRC 109088.</title>
        <authorList>
            <person name="Komaki H."/>
            <person name="Tamura T."/>
        </authorList>
    </citation>
    <scope>NUCLEOTIDE SEQUENCE [LARGE SCALE GENOMIC DNA]</scope>
    <source>
        <strain evidence="3 4">NBRC 109088</strain>
    </source>
</reference>
<organism evidence="3 4">
    <name type="scientific">Plantactinospora mayteni</name>
    <dbReference type="NCBI Taxonomy" id="566021"/>
    <lineage>
        <taxon>Bacteria</taxon>
        <taxon>Bacillati</taxon>
        <taxon>Actinomycetota</taxon>
        <taxon>Actinomycetes</taxon>
        <taxon>Micromonosporales</taxon>
        <taxon>Micromonosporaceae</taxon>
        <taxon>Plantactinospora</taxon>
    </lineage>
</organism>
<evidence type="ECO:0000313" key="4">
    <source>
        <dbReference type="Proteomes" id="UP000621500"/>
    </source>
</evidence>
<dbReference type="SUPFAM" id="SSF56112">
    <property type="entry name" value="Protein kinase-like (PK-like)"/>
    <property type="match status" value="1"/>
</dbReference>
<evidence type="ECO:0000259" key="2">
    <source>
        <dbReference type="Pfam" id="PF01636"/>
    </source>
</evidence>
<sequence length="316" mass="34934">MLEIEVLEMSTMPDGPDVTVVLARFGRRPQGEPRLLTGGEDNRNVRVATEAGEVVVRQYLLSAADKVAAELHVVAFLARAGYPTPAPFPADNGELLLRAEHPIAVFPFCPGMVPSRLTEDLAEQCGGLLARFHLLTAGWEDPRIPRVDRVGQLRGVAGSSLAIEGADEWRRRTAAFLDTHRDDLRALDDLPAGPLHHDLHRHNLLVADDQVVAVLDFDELNHGPLIIDLARVWHYAAMEQDDRCLPARLVEAVITGYDKVRPLAPAERALLPMAFDLVNLVEAAGFLGHQPDVPWVAHVDECHSWLAYRLNAGRDW</sequence>
<evidence type="ECO:0000313" key="3">
    <source>
        <dbReference type="EMBL" id="GIG93503.1"/>
    </source>
</evidence>